<dbReference type="GO" id="GO:0017168">
    <property type="term" value="F:5-oxoprolinase (ATP-hydrolyzing) activity"/>
    <property type="evidence" value="ECO:0007669"/>
    <property type="project" value="TreeGrafter"/>
</dbReference>
<accession>A0A6N8FNL5</accession>
<dbReference type="OrthoDB" id="9768323at2"/>
<sequence length="1207" mass="131026">MNARWEFWIDRGGTFTDIVAKNPAGKLVIHKLLSENPDRYTDAPIQGIREILGIAPNAPIPADQIATVKMGTTVATNALLECKGDRTVLVITKGFGDALRIGYQNRPDIFARQIMLPEMLYERVIEVEERYTAQGEELIKLNLDTIADKLQAAYQDGIRACAIVLMHGYRYPAHEKEIATLARTIGYTQVSVSHEVSPLMKLISRGDTTVVDAYLSPILRRYVDQVSSQLSAYSGQDAYSTPSLMFMQSNGGLTDAQTFQGKDSILSGPAGGIVGAVQTSLIAGFNKIISFDMGGTSTDVAHYNGEYERTFETEVAGVRLRTPMMAIYTVAAGGGSILQFDGARYRVGPESAGAHPGPAAYAKGGPLTVTDCNVMMGKLQPNFFPKVFGVNGNLPLDAEVVRRKFAELVREIGDNRTPEQVAAGFLAIAVEKMANAIKKISLQRGYDVSEYTLCCFGGAGGQHACLIADALGMEQVFIHPYAGVLSAYGMGLADVRVIRERAVEEVLSEELDLLGVLAALEAEGKEELNHRDTQGIEVLCKVHLRYEGTDAALIVSFGDVEVMRREFEGLHRQRYGFIAPEKRLIVEVVSVEVVGKNDVPVEEIVLRRSDEKVALATVQMYTMDAWHATPVYQREELQPEDSISGPALIVEATGTNVIEPGWTATVSDRNHLILQRTQHFQTGNTSLATSSPDPVMLEIFNNLFRAIAEQMGVTLQNTSSSVNIKERLDFSCAIFDGDGQLVANAPHIPVHLGSMSESVQALIADRGTTLKPGDVFASNNPYNGGTHLPDITVITPVFPAHLSLTLHSPLFYVASRGHHADIGGMTPGSMPPNSVTVEEEGVLLDNFQLIADGNFREKELLDFLQNGRYPVRNSTQNIADLKAQIAANERGVQELHKMVEHYLDTVQAYMKFVQDNAEESVRRVINILQDGKFTCDLDNGSVIQVAVSINKSTRSARIDFSGTSPQIKSNFNAPSAICKAAVLYVFRTLVDDDIPLNAGCLKPLEIIIPEGCLLNPRYPAAVVAGNVETSQAITDALYGALGVMAASQGTMNNFTFGSDRYQYYETICGGSGAGKEFDGTDAVHTHMTNSRLTDPEVLEWRFPVLLESFSIRPHSGGKGHHRGGNGVIRRIQFREPMTAAILSGRRIIPPFGLSGGENGAVGKNTVEHSDGTIEELGSTATVEMQPGDVFMIETPGGGGYGENTVSP</sequence>
<dbReference type="InterPro" id="IPR049517">
    <property type="entry name" value="ACX-like_C"/>
</dbReference>
<evidence type="ECO:0000313" key="6">
    <source>
        <dbReference type="EMBL" id="MUL35028.1"/>
    </source>
</evidence>
<dbReference type="GO" id="GO:0006749">
    <property type="term" value="P:glutathione metabolic process"/>
    <property type="evidence" value="ECO:0007669"/>
    <property type="project" value="TreeGrafter"/>
</dbReference>
<dbReference type="GO" id="GO:0005829">
    <property type="term" value="C:cytosol"/>
    <property type="evidence" value="ECO:0007669"/>
    <property type="project" value="TreeGrafter"/>
</dbReference>
<evidence type="ECO:0000259" key="2">
    <source>
        <dbReference type="Pfam" id="PF01968"/>
    </source>
</evidence>
<organism evidence="6 7">
    <name type="scientific">Gloeocapsopsis dulcis AAB1 = 1H9</name>
    <dbReference type="NCBI Taxonomy" id="1433147"/>
    <lineage>
        <taxon>Bacteria</taxon>
        <taxon>Bacillati</taxon>
        <taxon>Cyanobacteriota</taxon>
        <taxon>Cyanophyceae</taxon>
        <taxon>Oscillatoriophycideae</taxon>
        <taxon>Chroococcales</taxon>
        <taxon>Chroococcaceae</taxon>
        <taxon>Gloeocapsopsis</taxon>
        <taxon>Gloeocapsopsis dulcis</taxon>
    </lineage>
</organism>
<dbReference type="Pfam" id="PF01968">
    <property type="entry name" value="Hydantoinase_A"/>
    <property type="match status" value="1"/>
</dbReference>
<evidence type="ECO:0000259" key="4">
    <source>
        <dbReference type="Pfam" id="PF05378"/>
    </source>
</evidence>
<protein>
    <submittedName>
        <fullName evidence="6">5-oxoprolinase</fullName>
    </submittedName>
</protein>
<dbReference type="Pfam" id="PF19278">
    <property type="entry name" value="Hydant_A_C"/>
    <property type="match status" value="1"/>
</dbReference>
<comment type="caution">
    <text evidence="6">The sequence shown here is derived from an EMBL/GenBank/DDBJ whole genome shotgun (WGS) entry which is preliminary data.</text>
</comment>
<name>A0A6N8FNL5_9CHRO</name>
<proteinExistence type="inferred from homology"/>
<evidence type="ECO:0000259" key="5">
    <source>
        <dbReference type="Pfam" id="PF19278"/>
    </source>
</evidence>
<dbReference type="InterPro" id="IPR003692">
    <property type="entry name" value="Hydantoinase_B"/>
</dbReference>
<dbReference type="InterPro" id="IPR002821">
    <property type="entry name" value="Hydantoinase_A"/>
</dbReference>
<reference evidence="6 7" key="1">
    <citation type="journal article" date="2019" name="Front. Microbiol.">
        <title>Genomic Features for Desiccation Tolerance and Sugar Biosynthesis in the Extremophile Gloeocapsopsis sp. UTEX B3054.</title>
        <authorList>
            <person name="Urrejola C."/>
            <person name="Alcorta J."/>
            <person name="Salas L."/>
            <person name="Vasquez M."/>
            <person name="Polz M.F."/>
            <person name="Vicuna R."/>
            <person name="Diez B."/>
        </authorList>
    </citation>
    <scope>NUCLEOTIDE SEQUENCE [LARGE SCALE GENOMIC DNA]</scope>
    <source>
        <strain evidence="6 7">1H9</strain>
    </source>
</reference>
<feature type="domain" description="Hydantoinase A/oxoprolinase" evidence="2">
    <location>
        <begin position="205"/>
        <end position="497"/>
    </location>
</feature>
<evidence type="ECO:0000256" key="1">
    <source>
        <dbReference type="ARBA" id="ARBA00010403"/>
    </source>
</evidence>
<dbReference type="InterPro" id="IPR045079">
    <property type="entry name" value="Oxoprolinase-like"/>
</dbReference>
<dbReference type="Pfam" id="PF02538">
    <property type="entry name" value="Hydantoinase_B"/>
    <property type="match status" value="1"/>
</dbReference>
<dbReference type="Pfam" id="PF05378">
    <property type="entry name" value="Hydant_A_N"/>
    <property type="match status" value="1"/>
</dbReference>
<keyword evidence="7" id="KW-1185">Reference proteome</keyword>
<dbReference type="InterPro" id="IPR008040">
    <property type="entry name" value="Hydant_A_N"/>
</dbReference>
<feature type="domain" description="Acetophenone carboxylase-like C-terminal" evidence="5">
    <location>
        <begin position="594"/>
        <end position="672"/>
    </location>
</feature>
<dbReference type="Proteomes" id="UP000441797">
    <property type="component" value="Unassembled WGS sequence"/>
</dbReference>
<dbReference type="AlphaFoldDB" id="A0A6N8FNL5"/>
<evidence type="ECO:0000259" key="3">
    <source>
        <dbReference type="Pfam" id="PF02538"/>
    </source>
</evidence>
<comment type="similarity">
    <text evidence="1">Belongs to the oxoprolinase family.</text>
</comment>
<feature type="domain" description="Hydantoinase B/oxoprolinase" evidence="3">
    <location>
        <begin position="693"/>
        <end position="1202"/>
    </location>
</feature>
<dbReference type="PANTHER" id="PTHR11365">
    <property type="entry name" value="5-OXOPROLINASE RELATED"/>
    <property type="match status" value="1"/>
</dbReference>
<dbReference type="RefSeq" id="WP_105218452.1">
    <property type="nucleotide sequence ID" value="NZ_CAWNSU010000115.1"/>
</dbReference>
<feature type="domain" description="Hydantoinase/oxoprolinase N-terminal" evidence="4">
    <location>
        <begin position="7"/>
        <end position="185"/>
    </location>
</feature>
<evidence type="ECO:0000313" key="7">
    <source>
        <dbReference type="Proteomes" id="UP000441797"/>
    </source>
</evidence>
<gene>
    <name evidence="6" type="ORF">BWI75_01270</name>
</gene>
<dbReference type="EMBL" id="NAPY01000001">
    <property type="protein sequence ID" value="MUL35028.1"/>
    <property type="molecule type" value="Genomic_DNA"/>
</dbReference>
<dbReference type="PANTHER" id="PTHR11365:SF23">
    <property type="entry name" value="HYPOTHETICAL 5-OXOPROLINASE (EUROFUNG)-RELATED"/>
    <property type="match status" value="1"/>
</dbReference>